<gene>
    <name evidence="3" type="ORF">K470DRAFT_213418</name>
</gene>
<keyword evidence="2" id="KW-1133">Transmembrane helix</keyword>
<dbReference type="Pfam" id="PF12751">
    <property type="entry name" value="Vac7"/>
    <property type="match status" value="1"/>
</dbReference>
<feature type="compositionally biased region" description="Polar residues" evidence="1">
    <location>
        <begin position="1"/>
        <end position="13"/>
    </location>
</feature>
<feature type="transmembrane region" description="Helical" evidence="2">
    <location>
        <begin position="267"/>
        <end position="290"/>
    </location>
</feature>
<protein>
    <submittedName>
        <fullName evidence="3">Uncharacterized protein</fullName>
    </submittedName>
</protein>
<dbReference type="Proteomes" id="UP000799421">
    <property type="component" value="Unassembled WGS sequence"/>
</dbReference>
<dbReference type="PANTHER" id="PTHR28258">
    <property type="entry name" value="VACUOLAR SEGREGATION PROTEIN 7"/>
    <property type="match status" value="1"/>
</dbReference>
<proteinExistence type="predicted"/>
<organism evidence="3 4">
    <name type="scientific">Piedraia hortae CBS 480.64</name>
    <dbReference type="NCBI Taxonomy" id="1314780"/>
    <lineage>
        <taxon>Eukaryota</taxon>
        <taxon>Fungi</taxon>
        <taxon>Dikarya</taxon>
        <taxon>Ascomycota</taxon>
        <taxon>Pezizomycotina</taxon>
        <taxon>Dothideomycetes</taxon>
        <taxon>Dothideomycetidae</taxon>
        <taxon>Capnodiales</taxon>
        <taxon>Piedraiaceae</taxon>
        <taxon>Piedraia</taxon>
    </lineage>
</organism>
<dbReference type="GO" id="GO:1903778">
    <property type="term" value="P:protein localization to vacuolar membrane"/>
    <property type="evidence" value="ECO:0007669"/>
    <property type="project" value="TreeGrafter"/>
</dbReference>
<dbReference type="InterPro" id="IPR024260">
    <property type="entry name" value="Vac7"/>
</dbReference>
<dbReference type="PANTHER" id="PTHR28258:SF1">
    <property type="entry name" value="VACUOLAR SEGREGATION PROTEIN 7"/>
    <property type="match status" value="1"/>
</dbReference>
<dbReference type="OrthoDB" id="1204at2759"/>
<dbReference type="GO" id="GO:0070772">
    <property type="term" value="C:PAS complex"/>
    <property type="evidence" value="ECO:0007669"/>
    <property type="project" value="TreeGrafter"/>
</dbReference>
<keyword evidence="4" id="KW-1185">Reference proteome</keyword>
<sequence length="485" mass="53431">MTVETETVASVPQSGLAERAASGRNDVSTLRLKPSSETIRPRKDRRKPGAKARSINQGTASTKADLFEARVASAVDEANTSDSDETFVYESNPEPRRSRHHSRTPSVASLHSIVDTQRAMLRTAGEMDTPRVTGKRSFKFSNPPFSDVDSADNGGGTVRAYQPRYIGGKYGRGVSHASTVEDSPFTQATKSRSTHTLRPSRPPSPRSPSGQQRVSLFSRKDNLFDFDPEACDDERTPLVGSIRSPRGLGRTHRTHYERHPRSRFRRFGGCLLGACVLMAVVLSTVAFLALSNRPLSDVRVQRIDNVLASEDELMLDLVVSAVNPNVLGIAVGSMDINVFAKSPHVAAMTGGVDDGTDPPGEDLGRDAHTMLLGRIFDFDQALSFGGSPLKHHAHSSRGELRLAHPGNVTKAGEQNRWERTIQHPFELIIRGVLQYQLPISNHMQRVSVGASVMVHPEDGIDETGRMRVKPLRPREREGMRLDWRR</sequence>
<feature type="compositionally biased region" description="Polar residues" evidence="1">
    <location>
        <begin position="177"/>
        <end position="197"/>
    </location>
</feature>
<keyword evidence="2" id="KW-0472">Membrane</keyword>
<dbReference type="GO" id="GO:0000011">
    <property type="term" value="P:vacuole inheritance"/>
    <property type="evidence" value="ECO:0007669"/>
    <property type="project" value="TreeGrafter"/>
</dbReference>
<evidence type="ECO:0000313" key="3">
    <source>
        <dbReference type="EMBL" id="KAF2862222.1"/>
    </source>
</evidence>
<dbReference type="GO" id="GO:0010513">
    <property type="term" value="P:positive regulation of phosphatidylinositol biosynthetic process"/>
    <property type="evidence" value="ECO:0007669"/>
    <property type="project" value="TreeGrafter"/>
</dbReference>
<feature type="region of interest" description="Disordered" evidence="1">
    <location>
        <begin position="1"/>
        <end position="111"/>
    </location>
</feature>
<accession>A0A6A7C4Q7</accession>
<evidence type="ECO:0000256" key="1">
    <source>
        <dbReference type="SAM" id="MobiDB-lite"/>
    </source>
</evidence>
<dbReference type="EMBL" id="MU005967">
    <property type="protein sequence ID" value="KAF2862222.1"/>
    <property type="molecule type" value="Genomic_DNA"/>
</dbReference>
<keyword evidence="2" id="KW-0812">Transmembrane</keyword>
<name>A0A6A7C4Q7_9PEZI</name>
<feature type="region of interest" description="Disordered" evidence="1">
    <location>
        <begin position="127"/>
        <end position="156"/>
    </location>
</feature>
<dbReference type="GO" id="GO:0000329">
    <property type="term" value="C:fungal-type vacuole membrane"/>
    <property type="evidence" value="ECO:0007669"/>
    <property type="project" value="TreeGrafter"/>
</dbReference>
<evidence type="ECO:0000313" key="4">
    <source>
        <dbReference type="Proteomes" id="UP000799421"/>
    </source>
</evidence>
<evidence type="ECO:0000256" key="2">
    <source>
        <dbReference type="SAM" id="Phobius"/>
    </source>
</evidence>
<reference evidence="3" key="1">
    <citation type="journal article" date="2020" name="Stud. Mycol.">
        <title>101 Dothideomycetes genomes: a test case for predicting lifestyles and emergence of pathogens.</title>
        <authorList>
            <person name="Haridas S."/>
            <person name="Albert R."/>
            <person name="Binder M."/>
            <person name="Bloem J."/>
            <person name="Labutti K."/>
            <person name="Salamov A."/>
            <person name="Andreopoulos B."/>
            <person name="Baker S."/>
            <person name="Barry K."/>
            <person name="Bills G."/>
            <person name="Bluhm B."/>
            <person name="Cannon C."/>
            <person name="Castanera R."/>
            <person name="Culley D."/>
            <person name="Daum C."/>
            <person name="Ezra D."/>
            <person name="Gonzalez J."/>
            <person name="Henrissat B."/>
            <person name="Kuo A."/>
            <person name="Liang C."/>
            <person name="Lipzen A."/>
            <person name="Lutzoni F."/>
            <person name="Magnuson J."/>
            <person name="Mondo S."/>
            <person name="Nolan M."/>
            <person name="Ohm R."/>
            <person name="Pangilinan J."/>
            <person name="Park H.-J."/>
            <person name="Ramirez L."/>
            <person name="Alfaro M."/>
            <person name="Sun H."/>
            <person name="Tritt A."/>
            <person name="Yoshinaga Y."/>
            <person name="Zwiers L.-H."/>
            <person name="Turgeon B."/>
            <person name="Goodwin S."/>
            <person name="Spatafora J."/>
            <person name="Crous P."/>
            <person name="Grigoriev I."/>
        </authorList>
    </citation>
    <scope>NUCLEOTIDE SEQUENCE</scope>
    <source>
        <strain evidence="3">CBS 480.64</strain>
    </source>
</reference>
<dbReference type="AlphaFoldDB" id="A0A6A7C4Q7"/>
<feature type="region of interest" description="Disordered" evidence="1">
    <location>
        <begin position="177"/>
        <end position="213"/>
    </location>
</feature>